<dbReference type="AlphaFoldDB" id="E6MIP1"/>
<reference evidence="4 5" key="1">
    <citation type="submission" date="2010-12" db="EMBL/GenBank/DDBJ databases">
        <authorList>
            <person name="Muzny D."/>
            <person name="Qin X."/>
            <person name="Deng J."/>
            <person name="Jiang H."/>
            <person name="Liu Y."/>
            <person name="Qu J."/>
            <person name="Song X.-Z."/>
            <person name="Zhang L."/>
            <person name="Thornton R."/>
            <person name="Coyle M."/>
            <person name="Francisco L."/>
            <person name="Jackson L."/>
            <person name="Javaid M."/>
            <person name="Korchina V."/>
            <person name="Kovar C."/>
            <person name="Mata R."/>
            <person name="Mathew T."/>
            <person name="Ngo R."/>
            <person name="Nguyen L."/>
            <person name="Nguyen N."/>
            <person name="Okwuonu G."/>
            <person name="Ongeri F."/>
            <person name="Pham C."/>
            <person name="Simmons D."/>
            <person name="Wilczek-Boney K."/>
            <person name="Hale W."/>
            <person name="Jakkamsetti A."/>
            <person name="Pham P."/>
            <person name="Ruth R."/>
            <person name="San Lucas F."/>
            <person name="Warren J."/>
            <person name="Zhang J."/>
            <person name="Zhao Z."/>
            <person name="Zhou C."/>
            <person name="Zhu D."/>
            <person name="Lee S."/>
            <person name="Bess C."/>
            <person name="Blankenburg K."/>
            <person name="Forbes L."/>
            <person name="Fu Q."/>
            <person name="Gubbala S."/>
            <person name="Hirani K."/>
            <person name="Jayaseelan J.C."/>
            <person name="Lara F."/>
            <person name="Munidasa M."/>
            <person name="Palculict T."/>
            <person name="Patil S."/>
            <person name="Pu L.-L."/>
            <person name="Saada N."/>
            <person name="Tang L."/>
            <person name="Weissenberger G."/>
            <person name="Zhu Y."/>
            <person name="Hemphill L."/>
            <person name="Shang Y."/>
            <person name="Youmans B."/>
            <person name="Ayvaz T."/>
            <person name="Ross M."/>
            <person name="Santibanez J."/>
            <person name="Aqrawi P."/>
            <person name="Gross S."/>
            <person name="Joshi V."/>
            <person name="Fowler G."/>
            <person name="Nazareth L."/>
            <person name="Reid J."/>
            <person name="Worley K."/>
            <person name="Petrosino J."/>
            <person name="Highlander S."/>
            <person name="Gibbs R."/>
        </authorList>
    </citation>
    <scope>NUCLEOTIDE SEQUENCE [LARGE SCALE GENOMIC DNA]</scope>
    <source>
        <strain evidence="4 5">ATCC 23263</strain>
    </source>
</reference>
<dbReference type="RefSeq" id="WP_006599298.1">
    <property type="nucleotide sequence ID" value="NZ_GL622359.1"/>
</dbReference>
<comment type="similarity">
    <text evidence="1">Belongs to the protein kinase superfamily. ADCK protein kinase family.</text>
</comment>
<dbReference type="STRING" id="887929.HMP0721_1876"/>
<dbReference type="PANTHER" id="PTHR10566">
    <property type="entry name" value="CHAPERONE-ACTIVITY OF BC1 COMPLEX CABC1 -RELATED"/>
    <property type="match status" value="1"/>
</dbReference>
<name>E6MIP1_9FIRM</name>
<dbReference type="CDD" id="cd05121">
    <property type="entry name" value="ABC1_ADCK3-like"/>
    <property type="match status" value="1"/>
</dbReference>
<comment type="caution">
    <text evidence="4">The sequence shown here is derived from an EMBL/GenBank/DDBJ whole genome shotgun (WGS) entry which is preliminary data.</text>
</comment>
<dbReference type="HOGENOM" id="CLU_006533_0_2_9"/>
<dbReference type="EMBL" id="AEQN01000023">
    <property type="protein sequence ID" value="EFV01137.1"/>
    <property type="molecule type" value="Genomic_DNA"/>
</dbReference>
<feature type="transmembrane region" description="Helical" evidence="2">
    <location>
        <begin position="514"/>
        <end position="535"/>
    </location>
</feature>
<feature type="transmembrane region" description="Helical" evidence="2">
    <location>
        <begin position="484"/>
        <end position="502"/>
    </location>
</feature>
<keyword evidence="2" id="KW-0472">Membrane</keyword>
<evidence type="ECO:0000313" key="5">
    <source>
        <dbReference type="Proteomes" id="UP000004754"/>
    </source>
</evidence>
<evidence type="ECO:0000259" key="3">
    <source>
        <dbReference type="Pfam" id="PF03109"/>
    </source>
</evidence>
<dbReference type="InterPro" id="IPR004147">
    <property type="entry name" value="ABC1_dom"/>
</dbReference>
<gene>
    <name evidence="4" type="ORF">HMP0721_1876</name>
</gene>
<dbReference type="OrthoDB" id="9795390at2"/>
<evidence type="ECO:0000256" key="2">
    <source>
        <dbReference type="SAM" id="Phobius"/>
    </source>
</evidence>
<accession>E6MIP1</accession>
<evidence type="ECO:0000313" key="4">
    <source>
        <dbReference type="EMBL" id="EFV01137.1"/>
    </source>
</evidence>
<dbReference type="InterPro" id="IPR011009">
    <property type="entry name" value="Kinase-like_dom_sf"/>
</dbReference>
<sequence length="546" mass="60972">MPNKESVVPQVSGRRQRSYRHRRLREIMAILSRHEITKGITPVKLRAIIEDLGPTFVKLGQILSMRQDILPKGYCDELEKLRTDVKPLPFATIVSEIEHAYGERAKVLFASIDHTPLGSASIAQVHRAVMRDGTEVAIKVQRPDAYETMAIDMAILERLTGLIQRFSPTGDVIDFKAVLAEIWNAAKQEMDFLIEAQNAEHFAADNAGIAYVGSPKIFHHFTTSKVLMMSDVKGIAINDIAALTEQGYDLKEIAEKLAENYIKQVIDDAFFHADPHPGNIRIHEGKIIWIDLGMMGTLSRRDCDLFRDAIAAVGTKDVDGFKTMLLNLGEHSQPINHSRLYADLADLMDEYGNINIGEMNLSELMQKALQIAAYHHIAMPRSVTMLARSVMTMEGVIAMLDPDISIIEVMARHVAQKSPLNVDYRQITRHLLHNSAAAGKSVLDIPVYLADLLKSTLKGQSKVNLELIGSEEPLKKVERMVNRLVTAIITAALLIGSSFIATTRMKPTFMGIPLLGFIGFFAAIILGSTTLISIYRSQRKRKKRRF</sequence>
<dbReference type="PANTHER" id="PTHR10566:SF113">
    <property type="entry name" value="PROTEIN ACTIVITY OF BC1 COMPLEX KINASE 7, CHLOROPLASTIC"/>
    <property type="match status" value="1"/>
</dbReference>
<keyword evidence="2" id="KW-1133">Transmembrane helix</keyword>
<dbReference type="Proteomes" id="UP000004754">
    <property type="component" value="Unassembled WGS sequence"/>
</dbReference>
<dbReference type="Pfam" id="PF03109">
    <property type="entry name" value="ABC1"/>
    <property type="match status" value="1"/>
</dbReference>
<organism evidence="4 5">
    <name type="scientific">Pseudoramibacter alactolyticus ATCC 23263</name>
    <dbReference type="NCBI Taxonomy" id="887929"/>
    <lineage>
        <taxon>Bacteria</taxon>
        <taxon>Bacillati</taxon>
        <taxon>Bacillota</taxon>
        <taxon>Clostridia</taxon>
        <taxon>Eubacteriales</taxon>
        <taxon>Eubacteriaceae</taxon>
        <taxon>Pseudoramibacter</taxon>
    </lineage>
</organism>
<proteinExistence type="inferred from homology"/>
<dbReference type="eggNOG" id="COG0661">
    <property type="taxonomic scope" value="Bacteria"/>
</dbReference>
<protein>
    <submittedName>
        <fullName evidence="4">ABC1 family protein</fullName>
    </submittedName>
</protein>
<evidence type="ECO:0000256" key="1">
    <source>
        <dbReference type="ARBA" id="ARBA00009670"/>
    </source>
</evidence>
<dbReference type="SUPFAM" id="SSF56112">
    <property type="entry name" value="Protein kinase-like (PK-like)"/>
    <property type="match status" value="1"/>
</dbReference>
<dbReference type="InterPro" id="IPR050154">
    <property type="entry name" value="UbiB_kinase"/>
</dbReference>
<keyword evidence="5" id="KW-1185">Reference proteome</keyword>
<keyword evidence="2" id="KW-0812">Transmembrane</keyword>
<feature type="domain" description="ABC1 atypical kinase-like" evidence="3">
    <location>
        <begin position="80"/>
        <end position="323"/>
    </location>
</feature>